<dbReference type="NCBIfam" id="NF028537">
    <property type="entry name" value="P_eth_NH2_trans"/>
    <property type="match status" value="1"/>
</dbReference>
<keyword evidence="2" id="KW-1003">Cell membrane</keyword>
<gene>
    <name evidence="11" type="ORF">WNY58_02325</name>
</gene>
<evidence type="ECO:0000256" key="2">
    <source>
        <dbReference type="ARBA" id="ARBA00022475"/>
    </source>
</evidence>
<dbReference type="SUPFAM" id="SSF53649">
    <property type="entry name" value="Alkaline phosphatase-like"/>
    <property type="match status" value="1"/>
</dbReference>
<feature type="transmembrane region" description="Helical" evidence="8">
    <location>
        <begin position="53"/>
        <end position="77"/>
    </location>
</feature>
<dbReference type="CDD" id="cd16017">
    <property type="entry name" value="LptA"/>
    <property type="match status" value="1"/>
</dbReference>
<dbReference type="RefSeq" id="WP_342853588.1">
    <property type="nucleotide sequence ID" value="NZ_JBBMRA010000001.1"/>
</dbReference>
<feature type="transmembrane region" description="Helical" evidence="8">
    <location>
        <begin position="84"/>
        <end position="105"/>
    </location>
</feature>
<keyword evidence="12" id="KW-1185">Reference proteome</keyword>
<organism evidence="11 12">
    <name type="scientific">Neptuniibacter pectenicola</name>
    <dbReference type="NCBI Taxonomy" id="1806669"/>
    <lineage>
        <taxon>Bacteria</taxon>
        <taxon>Pseudomonadati</taxon>
        <taxon>Pseudomonadota</taxon>
        <taxon>Gammaproteobacteria</taxon>
        <taxon>Oceanospirillales</taxon>
        <taxon>Oceanospirillaceae</taxon>
        <taxon>Neptuniibacter</taxon>
    </lineage>
</organism>
<dbReference type="InterPro" id="IPR040423">
    <property type="entry name" value="PEA_transferase"/>
</dbReference>
<protein>
    <submittedName>
        <fullName evidence="11">Phosphoethanolamine--lipid A transferase</fullName>
    </submittedName>
</protein>
<dbReference type="InterPro" id="IPR000917">
    <property type="entry name" value="Sulfatase_N"/>
</dbReference>
<evidence type="ECO:0000256" key="7">
    <source>
        <dbReference type="ARBA" id="ARBA00023136"/>
    </source>
</evidence>
<evidence type="ECO:0000256" key="3">
    <source>
        <dbReference type="ARBA" id="ARBA00022519"/>
    </source>
</evidence>
<evidence type="ECO:0000256" key="8">
    <source>
        <dbReference type="SAM" id="Phobius"/>
    </source>
</evidence>
<dbReference type="InterPro" id="IPR058130">
    <property type="entry name" value="PEA_transf_C"/>
</dbReference>
<dbReference type="PANTHER" id="PTHR30443">
    <property type="entry name" value="INNER MEMBRANE PROTEIN"/>
    <property type="match status" value="1"/>
</dbReference>
<reference evidence="11 12" key="1">
    <citation type="submission" date="2024-03" db="EMBL/GenBank/DDBJ databases">
        <title>Community enrichment and isolation of bacterial strains for fucoidan degradation.</title>
        <authorList>
            <person name="Sichert A."/>
        </authorList>
    </citation>
    <scope>NUCLEOTIDE SEQUENCE [LARGE SCALE GENOMIC DNA]</scope>
    <source>
        <strain evidence="11 12">AS76</strain>
    </source>
</reference>
<feature type="transmembrane region" description="Helical" evidence="8">
    <location>
        <begin position="125"/>
        <end position="150"/>
    </location>
</feature>
<dbReference type="Proteomes" id="UP001449225">
    <property type="component" value="Unassembled WGS sequence"/>
</dbReference>
<sequence length="559" mass="62857">MKKSTTISRLWASPPRFNRTTLSLLTAVALTLFYNSALWSLILKTPFDNAVDLYVFCGAFFLFIFLIFNILITLVSVPYLQKPLIILLILSAAGCNFFANHYGIMFDRNMMQNLMETDSAEVVELINANLLISLLFFGVIPAVFVALIKIKPTSLRTDVKQKLINILLSSLLLIAVILLAYKDFSSVFRTHREVRNLIIPTSYLYYGSRYLSGAYDLNNRPLQTIGLDASSGPLLNSATKKVVTVVVVGETARAMNFSLNHYGRETNPELSQENIINFSQTYSCGTDTAVSVPCMFSDIPRSSFDNATAKSRENVLDVLSHAGVNVLWRDNNSGCKGVCDRIHQQSQKDYRVETNCNKDECFDEMMLNNLSAYLEGSTENAMVVLHQHGSHGPSYTQRYPKAYERFTPVCTGSDLQSCSQQQVVNAYDNTILYTDHFLAKVIAFLKQHDDQYITAMLYVSDHGESLGESNLYLHGLPYFIAPEEQTHVPLILWLSEAYKAQFKINSECLARQASSQLSHDNIFHSILGLMNIQTTLRKNDMDIFAQCRNTAQIAGISRL</sequence>
<dbReference type="PANTHER" id="PTHR30443:SF0">
    <property type="entry name" value="PHOSPHOETHANOLAMINE TRANSFERASE EPTA"/>
    <property type="match status" value="1"/>
</dbReference>
<dbReference type="Pfam" id="PF00884">
    <property type="entry name" value="Sulfatase"/>
    <property type="match status" value="1"/>
</dbReference>
<feature type="domain" description="Sulfatase N-terminal" evidence="9">
    <location>
        <begin position="244"/>
        <end position="532"/>
    </location>
</feature>
<comment type="subcellular location">
    <subcellularLocation>
        <location evidence="1">Cell inner membrane</location>
        <topology evidence="1">Multi-pass membrane protein</topology>
    </subcellularLocation>
</comment>
<evidence type="ECO:0000313" key="12">
    <source>
        <dbReference type="Proteomes" id="UP001449225"/>
    </source>
</evidence>
<proteinExistence type="predicted"/>
<keyword evidence="3" id="KW-0997">Cell inner membrane</keyword>
<comment type="caution">
    <text evidence="11">The sequence shown here is derived from an EMBL/GenBank/DDBJ whole genome shotgun (WGS) entry which is preliminary data.</text>
</comment>
<accession>A0ABU9TPN4</accession>
<evidence type="ECO:0000256" key="5">
    <source>
        <dbReference type="ARBA" id="ARBA00022692"/>
    </source>
</evidence>
<keyword evidence="7 8" id="KW-0472">Membrane</keyword>
<feature type="transmembrane region" description="Helical" evidence="8">
    <location>
        <begin position="21"/>
        <end position="41"/>
    </location>
</feature>
<dbReference type="Gene3D" id="3.40.720.10">
    <property type="entry name" value="Alkaline Phosphatase, subunit A"/>
    <property type="match status" value="1"/>
</dbReference>
<evidence type="ECO:0000256" key="1">
    <source>
        <dbReference type="ARBA" id="ARBA00004429"/>
    </source>
</evidence>
<evidence type="ECO:0000313" key="11">
    <source>
        <dbReference type="EMBL" id="MEM5535219.1"/>
    </source>
</evidence>
<evidence type="ECO:0000256" key="6">
    <source>
        <dbReference type="ARBA" id="ARBA00022989"/>
    </source>
</evidence>
<keyword evidence="6 8" id="KW-1133">Transmembrane helix</keyword>
<evidence type="ECO:0000259" key="10">
    <source>
        <dbReference type="Pfam" id="PF08019"/>
    </source>
</evidence>
<keyword evidence="5 8" id="KW-0812">Transmembrane</keyword>
<evidence type="ECO:0000259" key="9">
    <source>
        <dbReference type="Pfam" id="PF00884"/>
    </source>
</evidence>
<dbReference type="InterPro" id="IPR012549">
    <property type="entry name" value="EptA-like_N"/>
</dbReference>
<dbReference type="Pfam" id="PF08019">
    <property type="entry name" value="EptA_B_N"/>
    <property type="match status" value="1"/>
</dbReference>
<name>A0ABU9TPN4_9GAMM</name>
<evidence type="ECO:0000256" key="4">
    <source>
        <dbReference type="ARBA" id="ARBA00022679"/>
    </source>
</evidence>
<dbReference type="InterPro" id="IPR017850">
    <property type="entry name" value="Alkaline_phosphatase_core_sf"/>
</dbReference>
<dbReference type="EMBL" id="JBBMRA010000001">
    <property type="protein sequence ID" value="MEM5535219.1"/>
    <property type="molecule type" value="Genomic_DNA"/>
</dbReference>
<keyword evidence="4 11" id="KW-0808">Transferase</keyword>
<feature type="transmembrane region" description="Helical" evidence="8">
    <location>
        <begin position="162"/>
        <end position="181"/>
    </location>
</feature>
<feature type="domain" description="Phosphoethanolamine transferase N-terminal" evidence="10">
    <location>
        <begin position="64"/>
        <end position="212"/>
    </location>
</feature>
<dbReference type="GO" id="GO:0016740">
    <property type="term" value="F:transferase activity"/>
    <property type="evidence" value="ECO:0007669"/>
    <property type="project" value="UniProtKB-KW"/>
</dbReference>